<proteinExistence type="predicted"/>
<organism evidence="2 3">
    <name type="scientific">Piscinibacter gummiphilus</name>
    <dbReference type="NCBI Taxonomy" id="946333"/>
    <lineage>
        <taxon>Bacteria</taxon>
        <taxon>Pseudomonadati</taxon>
        <taxon>Pseudomonadota</taxon>
        <taxon>Betaproteobacteria</taxon>
        <taxon>Burkholderiales</taxon>
        <taxon>Sphaerotilaceae</taxon>
        <taxon>Piscinibacter</taxon>
    </lineage>
</organism>
<keyword evidence="1" id="KW-1133">Transmembrane helix</keyword>
<keyword evidence="1" id="KW-0472">Membrane</keyword>
<sequence>MRGLIYFHDFGIGYMVIFGLALALGVTAAVLGILRAIGDALWAVTASKPSE</sequence>
<evidence type="ECO:0000313" key="2">
    <source>
        <dbReference type="EMBL" id="WOB11236.1"/>
    </source>
</evidence>
<gene>
    <name evidence="2" type="ORF">RXV79_26760</name>
</gene>
<dbReference type="RefSeq" id="WP_316704437.1">
    <property type="nucleotide sequence ID" value="NZ_CP136337.1"/>
</dbReference>
<evidence type="ECO:0000256" key="1">
    <source>
        <dbReference type="SAM" id="Phobius"/>
    </source>
</evidence>
<reference evidence="2 3" key="1">
    <citation type="submission" date="2023-10" db="EMBL/GenBank/DDBJ databases">
        <title>Bacteria for the degradation of biodegradable plastic PBAT(Polybutylene adipate terephthalate).</title>
        <authorList>
            <person name="Weon H.-Y."/>
            <person name="Yeon J."/>
        </authorList>
    </citation>
    <scope>NUCLEOTIDE SEQUENCE [LARGE SCALE GENOMIC DNA]</scope>
    <source>
        <strain evidence="2 3">SBD 7-3</strain>
        <plasmid evidence="2 3">unnamed1</plasmid>
    </source>
</reference>
<keyword evidence="3" id="KW-1185">Reference proteome</keyword>
<keyword evidence="2" id="KW-0614">Plasmid</keyword>
<feature type="transmembrane region" description="Helical" evidence="1">
    <location>
        <begin position="12"/>
        <end position="34"/>
    </location>
</feature>
<keyword evidence="1" id="KW-0812">Transmembrane</keyword>
<dbReference type="EMBL" id="CP136337">
    <property type="protein sequence ID" value="WOB11236.1"/>
    <property type="molecule type" value="Genomic_DNA"/>
</dbReference>
<name>A0ABZ0D224_9BURK</name>
<evidence type="ECO:0000313" key="3">
    <source>
        <dbReference type="Proteomes" id="UP001303946"/>
    </source>
</evidence>
<accession>A0ABZ0D224</accession>
<dbReference type="Proteomes" id="UP001303946">
    <property type="component" value="Plasmid unnamed1"/>
</dbReference>
<geneLocation type="plasmid" evidence="2 3">
    <name>unnamed1</name>
</geneLocation>
<protein>
    <submittedName>
        <fullName evidence="2">Uncharacterized protein</fullName>
    </submittedName>
</protein>